<evidence type="ECO:0000256" key="1">
    <source>
        <dbReference type="SAM" id="MobiDB-lite"/>
    </source>
</evidence>
<feature type="chain" id="PRO_5046042489" description="Secreted protein" evidence="2">
    <location>
        <begin position="23"/>
        <end position="105"/>
    </location>
</feature>
<evidence type="ECO:0000313" key="4">
    <source>
        <dbReference type="Proteomes" id="UP001476798"/>
    </source>
</evidence>
<feature type="signal peptide" evidence="2">
    <location>
        <begin position="1"/>
        <end position="22"/>
    </location>
</feature>
<accession>A0ABV0PM22</accession>
<organism evidence="3 4">
    <name type="scientific">Goodea atripinnis</name>
    <dbReference type="NCBI Taxonomy" id="208336"/>
    <lineage>
        <taxon>Eukaryota</taxon>
        <taxon>Metazoa</taxon>
        <taxon>Chordata</taxon>
        <taxon>Craniata</taxon>
        <taxon>Vertebrata</taxon>
        <taxon>Euteleostomi</taxon>
        <taxon>Actinopterygii</taxon>
        <taxon>Neopterygii</taxon>
        <taxon>Teleostei</taxon>
        <taxon>Neoteleostei</taxon>
        <taxon>Acanthomorphata</taxon>
        <taxon>Ovalentaria</taxon>
        <taxon>Atherinomorphae</taxon>
        <taxon>Cyprinodontiformes</taxon>
        <taxon>Goodeidae</taxon>
        <taxon>Goodea</taxon>
    </lineage>
</organism>
<keyword evidence="4" id="KW-1185">Reference proteome</keyword>
<protein>
    <recommendedName>
        <fullName evidence="5">Secreted protein</fullName>
    </recommendedName>
</protein>
<reference evidence="3 4" key="1">
    <citation type="submission" date="2021-06" db="EMBL/GenBank/DDBJ databases">
        <authorList>
            <person name="Palmer J.M."/>
        </authorList>
    </citation>
    <scope>NUCLEOTIDE SEQUENCE [LARGE SCALE GENOMIC DNA]</scope>
    <source>
        <strain evidence="3 4">GA_2019</strain>
        <tissue evidence="3">Muscle</tissue>
    </source>
</reference>
<keyword evidence="2" id="KW-0732">Signal</keyword>
<dbReference type="EMBL" id="JAHRIO010080451">
    <property type="protein sequence ID" value="MEQ2184533.1"/>
    <property type="molecule type" value="Genomic_DNA"/>
</dbReference>
<gene>
    <name evidence="3" type="ORF">GOODEAATRI_008938</name>
</gene>
<sequence>MPCVVSLQFLSGLCWTGSFCHCVPGCRLLTGLVPSPHPSTPRQLLSVEAGSGAKSEAKESSGCSGAGTAAVMCRKGLASSGDGPRITPALVLLGIHLVKKSAGEY</sequence>
<comment type="caution">
    <text evidence="3">The sequence shown here is derived from an EMBL/GenBank/DDBJ whole genome shotgun (WGS) entry which is preliminary data.</text>
</comment>
<proteinExistence type="predicted"/>
<name>A0ABV0PM22_9TELE</name>
<evidence type="ECO:0008006" key="5">
    <source>
        <dbReference type="Google" id="ProtNLM"/>
    </source>
</evidence>
<dbReference type="Proteomes" id="UP001476798">
    <property type="component" value="Unassembled WGS sequence"/>
</dbReference>
<evidence type="ECO:0000256" key="2">
    <source>
        <dbReference type="SAM" id="SignalP"/>
    </source>
</evidence>
<evidence type="ECO:0000313" key="3">
    <source>
        <dbReference type="EMBL" id="MEQ2184533.1"/>
    </source>
</evidence>
<feature type="region of interest" description="Disordered" evidence="1">
    <location>
        <begin position="37"/>
        <end position="66"/>
    </location>
</feature>